<feature type="transmembrane region" description="Helical" evidence="6">
    <location>
        <begin position="218"/>
        <end position="243"/>
    </location>
</feature>
<evidence type="ECO:0000256" key="2">
    <source>
        <dbReference type="ARBA" id="ARBA00008335"/>
    </source>
</evidence>
<comment type="subcellular location">
    <subcellularLocation>
        <location evidence="1">Membrane</location>
        <topology evidence="1">Multi-pass membrane protein</topology>
    </subcellularLocation>
</comment>
<feature type="transmembrane region" description="Helical" evidence="6">
    <location>
        <begin position="153"/>
        <end position="174"/>
    </location>
</feature>
<reference evidence="8" key="1">
    <citation type="submission" date="2014-03" db="EMBL/GenBank/DDBJ databases">
        <authorList>
            <person name="Casaregola S."/>
        </authorList>
    </citation>
    <scope>NUCLEOTIDE SEQUENCE [LARGE SCALE GENOMIC DNA]</scope>
    <source>
        <strain evidence="8">CLIB 918</strain>
    </source>
</reference>
<dbReference type="PANTHER" id="PTHR23501">
    <property type="entry name" value="MAJOR FACILITATOR SUPERFAMILY"/>
    <property type="match status" value="1"/>
</dbReference>
<dbReference type="Pfam" id="PF07690">
    <property type="entry name" value="MFS_1"/>
    <property type="match status" value="1"/>
</dbReference>
<feature type="transmembrane region" description="Helical" evidence="6">
    <location>
        <begin position="480"/>
        <end position="506"/>
    </location>
</feature>
<dbReference type="InterPro" id="IPR036259">
    <property type="entry name" value="MFS_trans_sf"/>
</dbReference>
<evidence type="ECO:0000256" key="6">
    <source>
        <dbReference type="SAM" id="Phobius"/>
    </source>
</evidence>
<name>A0A0J9XBS7_GEOCN</name>
<dbReference type="PANTHER" id="PTHR23501:SF87">
    <property type="entry name" value="SIDEROPHORE IRON TRANSPORTER 2"/>
    <property type="match status" value="1"/>
</dbReference>
<dbReference type="Gene3D" id="1.20.1250.20">
    <property type="entry name" value="MFS general substrate transporter like domains"/>
    <property type="match status" value="2"/>
</dbReference>
<dbReference type="GO" id="GO:0005886">
    <property type="term" value="C:plasma membrane"/>
    <property type="evidence" value="ECO:0007669"/>
    <property type="project" value="TreeGrafter"/>
</dbReference>
<feature type="transmembrane region" description="Helical" evidence="6">
    <location>
        <begin position="278"/>
        <end position="299"/>
    </location>
</feature>
<dbReference type="InterPro" id="IPR011701">
    <property type="entry name" value="MFS"/>
</dbReference>
<dbReference type="Proteomes" id="UP000242525">
    <property type="component" value="Unassembled WGS sequence"/>
</dbReference>
<feature type="transmembrane region" description="Helical" evidence="6">
    <location>
        <begin position="416"/>
        <end position="436"/>
    </location>
</feature>
<evidence type="ECO:0000256" key="3">
    <source>
        <dbReference type="ARBA" id="ARBA00022692"/>
    </source>
</evidence>
<feature type="transmembrane region" description="Helical" evidence="6">
    <location>
        <begin position="62"/>
        <end position="83"/>
    </location>
</feature>
<comment type="caution">
    <text evidence="8">The sequence shown here is derived from an EMBL/GenBank/DDBJ whole genome shotgun (WGS) entry which is preliminary data.</text>
</comment>
<dbReference type="InterPro" id="IPR020846">
    <property type="entry name" value="MFS_dom"/>
</dbReference>
<dbReference type="EMBL" id="CCBN010000007">
    <property type="protein sequence ID" value="CDO54293.1"/>
    <property type="molecule type" value="Genomic_DNA"/>
</dbReference>
<dbReference type="GO" id="GO:0015343">
    <property type="term" value="F:siderophore-iron transmembrane transporter activity"/>
    <property type="evidence" value="ECO:0007669"/>
    <property type="project" value="TreeGrafter"/>
</dbReference>
<evidence type="ECO:0000256" key="1">
    <source>
        <dbReference type="ARBA" id="ARBA00004141"/>
    </source>
</evidence>
<sequence length="635" mass="69765">MSDTAPKNQVVVDSFSNDEKSVNNSVNRLNTIDNSSDSDVSLQHGVQVAEALRSAWSKKALIIAYCSIFFSSLITEFAGYSIGTYTPYATSSFKAHSMLATAAVVYKIARVITYPIMAKLADVFGRAEGFSFAILLMTLSFIMYASSNNISTYIAGYFFDAVGSVGYTIMQQIFIADTTSLINRGLWASLPEAVTSIPTLYLGSIVGESMLEHSTWRWGYGMWAIILPVCTAPLIGIMFWLHLKAKKNGEIREIAIMKDINKSDPWYRKTYQLLWIELDIFGAFLLAAGLTLTLIPINIAGNANLNRWKQAHNIVMLVLGVLFCIAFFAWDSIWAKKPFIPYRMVKKFTIFAACAIGAFDFFNYACFTSFFPSYLQVAGHYSPGVSTRIDNSLRVSFQIASVLVGLLMKYTKRAKIFVYIGVPMVVLGQGLMIHLVNPKGGAITNQASYIAAKVVFGVGRGFYQTASQVLVQAVVKKQEVAVATALFLATMNIGAAIGTTVGGAIWNNQLPAKLAEYLPEANKKNATAIFKSIVTAQKFPVGSPARLAIDQSYKETVQILAIISTCVTIPMLFLMFFLTDIHLDKDIDRSDETHEEQQFATEEGVVINEKVGAKASLEVIQGNQTNTVLAATHSK</sequence>
<dbReference type="PROSITE" id="PS50850">
    <property type="entry name" value="MFS"/>
    <property type="match status" value="1"/>
</dbReference>
<keyword evidence="9" id="KW-1185">Reference proteome</keyword>
<keyword evidence="3 6" id="KW-0812">Transmembrane</keyword>
<dbReference type="OrthoDB" id="4078873at2759"/>
<dbReference type="AlphaFoldDB" id="A0A0J9XBS7"/>
<proteinExistence type="inferred from homology"/>
<feature type="transmembrane region" description="Helical" evidence="6">
    <location>
        <begin position="442"/>
        <end position="459"/>
    </location>
</feature>
<protein>
    <submittedName>
        <fullName evidence="8">Similar to Saccharomyces cerevisiae YEL065W SIT1 Ferrioxamine B transporter</fullName>
    </submittedName>
</protein>
<comment type="similarity">
    <text evidence="2">Belongs to the major facilitator superfamily.</text>
</comment>
<evidence type="ECO:0000259" key="7">
    <source>
        <dbReference type="PROSITE" id="PS50850"/>
    </source>
</evidence>
<feature type="transmembrane region" description="Helical" evidence="6">
    <location>
        <begin position="186"/>
        <end position="206"/>
    </location>
</feature>
<evidence type="ECO:0000313" key="8">
    <source>
        <dbReference type="EMBL" id="CDO54293.1"/>
    </source>
</evidence>
<evidence type="ECO:0000256" key="5">
    <source>
        <dbReference type="ARBA" id="ARBA00023136"/>
    </source>
</evidence>
<organism evidence="8 9">
    <name type="scientific">Geotrichum candidum</name>
    <name type="common">Oospora lactis</name>
    <name type="synonym">Dipodascus geotrichum</name>
    <dbReference type="NCBI Taxonomy" id="1173061"/>
    <lineage>
        <taxon>Eukaryota</taxon>
        <taxon>Fungi</taxon>
        <taxon>Dikarya</taxon>
        <taxon>Ascomycota</taxon>
        <taxon>Saccharomycotina</taxon>
        <taxon>Dipodascomycetes</taxon>
        <taxon>Dipodascales</taxon>
        <taxon>Dipodascaceae</taxon>
        <taxon>Geotrichum</taxon>
    </lineage>
</organism>
<feature type="transmembrane region" description="Helical" evidence="6">
    <location>
        <begin position="129"/>
        <end position="147"/>
    </location>
</feature>
<keyword evidence="4 6" id="KW-1133">Transmembrane helix</keyword>
<dbReference type="STRING" id="1173061.A0A0J9XBS7"/>
<evidence type="ECO:0000313" key="9">
    <source>
        <dbReference type="Proteomes" id="UP000242525"/>
    </source>
</evidence>
<feature type="transmembrane region" description="Helical" evidence="6">
    <location>
        <begin position="350"/>
        <end position="371"/>
    </location>
</feature>
<keyword evidence="5 6" id="KW-0472">Membrane</keyword>
<feature type="domain" description="Major facilitator superfamily (MFS) profile" evidence="7">
    <location>
        <begin position="60"/>
        <end position="582"/>
    </location>
</feature>
<accession>A0A0J9XBS7</accession>
<dbReference type="SUPFAM" id="SSF103473">
    <property type="entry name" value="MFS general substrate transporter"/>
    <property type="match status" value="1"/>
</dbReference>
<evidence type="ECO:0000256" key="4">
    <source>
        <dbReference type="ARBA" id="ARBA00022989"/>
    </source>
</evidence>
<gene>
    <name evidence="8" type="ORF">BN980_GECA07s02375g</name>
</gene>
<feature type="transmembrane region" description="Helical" evidence="6">
    <location>
        <begin position="311"/>
        <end position="330"/>
    </location>
</feature>
<feature type="transmembrane region" description="Helical" evidence="6">
    <location>
        <begin position="559"/>
        <end position="579"/>
    </location>
</feature>